<protein>
    <submittedName>
        <fullName evidence="1">Uncharacterized protein</fullName>
    </submittedName>
</protein>
<reference evidence="1" key="1">
    <citation type="journal article" date="2021" name="Proc. Natl. Acad. Sci. U.S.A.">
        <title>A Catalog of Tens of Thousands of Viruses from Human Metagenomes Reveals Hidden Associations with Chronic Diseases.</title>
        <authorList>
            <person name="Tisza M.J."/>
            <person name="Buck C.B."/>
        </authorList>
    </citation>
    <scope>NUCLEOTIDE SEQUENCE</scope>
    <source>
        <strain evidence="1">Ctbwh6</strain>
    </source>
</reference>
<accession>A0A8S5LI23</accession>
<proteinExistence type="predicted"/>
<sequence length="187" mass="20059">MLITFTVKGQKITHDLKDTLVANSSGIVQAIFALDESWTGYDVVAVFKNSACQKGKPVRIENGVAFDIPPETLKPGKLYVSAVGFAESTVKKTTLGWDIQQAITVAKSGAGGDCDLLREWAQGAIPDERVATDEEVGGMLDDVFGKQVQPNPGGDDGDKVVDEDDIATDEEVNDMLDNVFSNTPQQP</sequence>
<evidence type="ECO:0000313" key="1">
    <source>
        <dbReference type="EMBL" id="DAD69594.1"/>
    </source>
</evidence>
<organism evidence="1">
    <name type="scientific">Myoviridae sp. ctbwh6</name>
    <dbReference type="NCBI Taxonomy" id="2827611"/>
    <lineage>
        <taxon>Viruses</taxon>
        <taxon>Duplodnaviria</taxon>
        <taxon>Heunggongvirae</taxon>
        <taxon>Uroviricota</taxon>
        <taxon>Caudoviricetes</taxon>
    </lineage>
</organism>
<dbReference type="EMBL" id="BK015852">
    <property type="protein sequence ID" value="DAD69594.1"/>
    <property type="molecule type" value="Genomic_DNA"/>
</dbReference>
<name>A0A8S5LI23_9CAUD</name>